<name>A0A2S1LP91_9FLAO</name>
<evidence type="ECO:0000256" key="1">
    <source>
        <dbReference type="SAM" id="SignalP"/>
    </source>
</evidence>
<gene>
    <name evidence="2" type="ORF">FK004_10230</name>
</gene>
<evidence type="ECO:0000313" key="3">
    <source>
        <dbReference type="Proteomes" id="UP000244677"/>
    </source>
</evidence>
<accession>A0A2S1LP91</accession>
<dbReference type="OrthoDB" id="1046747at2"/>
<dbReference type="RefSeq" id="WP_108737158.1">
    <property type="nucleotide sequence ID" value="NZ_CP020919.1"/>
</dbReference>
<organism evidence="2 3">
    <name type="scientific">Flavobacterium kingsejongi</name>
    <dbReference type="NCBI Taxonomy" id="1678728"/>
    <lineage>
        <taxon>Bacteria</taxon>
        <taxon>Pseudomonadati</taxon>
        <taxon>Bacteroidota</taxon>
        <taxon>Flavobacteriia</taxon>
        <taxon>Flavobacteriales</taxon>
        <taxon>Flavobacteriaceae</taxon>
        <taxon>Flavobacterium</taxon>
    </lineage>
</organism>
<evidence type="ECO:0000313" key="2">
    <source>
        <dbReference type="EMBL" id="AWG25580.1"/>
    </source>
</evidence>
<proteinExistence type="predicted"/>
<dbReference type="KEGG" id="fki:FK004_10230"/>
<dbReference type="Proteomes" id="UP000244677">
    <property type="component" value="Chromosome"/>
</dbReference>
<protein>
    <recommendedName>
        <fullName evidence="4">Type IV secretion protein Rhs</fullName>
    </recommendedName>
</protein>
<evidence type="ECO:0008006" key="4">
    <source>
        <dbReference type="Google" id="ProtNLM"/>
    </source>
</evidence>
<reference evidence="2 3" key="1">
    <citation type="submission" date="2017-04" db="EMBL/GenBank/DDBJ databases">
        <title>Complete genome sequence of Flavobacterium kingsejong AJ004.</title>
        <authorList>
            <person name="Lee P.C."/>
        </authorList>
    </citation>
    <scope>NUCLEOTIDE SEQUENCE [LARGE SCALE GENOMIC DNA]</scope>
    <source>
        <strain evidence="2 3">AJ004</strain>
    </source>
</reference>
<dbReference type="Gene3D" id="2.180.10.10">
    <property type="entry name" value="RHS repeat-associated core"/>
    <property type="match status" value="1"/>
</dbReference>
<keyword evidence="3" id="KW-1185">Reference proteome</keyword>
<feature type="signal peptide" evidence="1">
    <location>
        <begin position="1"/>
        <end position="20"/>
    </location>
</feature>
<feature type="chain" id="PRO_5015776010" description="Type IV secretion protein Rhs" evidence="1">
    <location>
        <begin position="21"/>
        <end position="255"/>
    </location>
</feature>
<dbReference type="AlphaFoldDB" id="A0A2S1LP91"/>
<sequence>MKIVFASFYLFFFTFNASHAQSNDLTDVNLKGKVKYFVECFLEGNSIEDSDINKMCRMGIGNTYNEKGFLISSIFISYNERVSETQYHYDSKGQFSTTVQTNLETQETKSYKVHISYNTERKEKTLSFYQSDSLKFQTIYTRDKNGNILTDKRFDATGMLTSAKEYVYDNQHYIIKESNEGFYPIKNVGNNSFKNENVYTNDKYGNPITVIDSITGNTTTHSYTYDSIGNWLTRTATDNKGQIKEIMGRDFEYYH</sequence>
<keyword evidence="1" id="KW-0732">Signal</keyword>
<dbReference type="EMBL" id="CP020919">
    <property type="protein sequence ID" value="AWG25580.1"/>
    <property type="molecule type" value="Genomic_DNA"/>
</dbReference>